<name>A0ABP6RER9_9MICC</name>
<dbReference type="Pfam" id="PF12697">
    <property type="entry name" value="Abhydrolase_6"/>
    <property type="match status" value="1"/>
</dbReference>
<dbReference type="PANTHER" id="PTHR43798">
    <property type="entry name" value="MONOACYLGLYCEROL LIPASE"/>
    <property type="match status" value="1"/>
</dbReference>
<dbReference type="InterPro" id="IPR000073">
    <property type="entry name" value="AB_hydrolase_1"/>
</dbReference>
<dbReference type="EMBL" id="BAAAYG010000005">
    <property type="protein sequence ID" value="GAA3285100.1"/>
    <property type="molecule type" value="Genomic_DNA"/>
</dbReference>
<comment type="caution">
    <text evidence="2">The sequence shown here is derived from an EMBL/GenBank/DDBJ whole genome shotgun (WGS) entry which is preliminary data.</text>
</comment>
<evidence type="ECO:0000313" key="3">
    <source>
        <dbReference type="Proteomes" id="UP001501736"/>
    </source>
</evidence>
<organism evidence="2 3">
    <name type="scientific">Nesterenkonia halobia</name>
    <dbReference type="NCBI Taxonomy" id="37922"/>
    <lineage>
        <taxon>Bacteria</taxon>
        <taxon>Bacillati</taxon>
        <taxon>Actinomycetota</taxon>
        <taxon>Actinomycetes</taxon>
        <taxon>Micrococcales</taxon>
        <taxon>Micrococcaceae</taxon>
        <taxon>Nesterenkonia</taxon>
    </lineage>
</organism>
<proteinExistence type="predicted"/>
<sequence>MTSATASEVLFLHGMGDGPQLWDEQRDLLPAGWSSAAPDLMAGPRADGAPLRLERAVDDVVDALGERSAPPVHLCGHSMGAMIALAAALRAPERVAGLVLCGGQVRPPPAAMAAQTWLLRVLPASTIAPAGWSRREVLDAHREVAAFDARGRLGEIGSPALVLCGAGDRANRPAASALAAGIPGARLQIIRGAGHRVPADRPTAFARALQEHLGAASG</sequence>
<dbReference type="PANTHER" id="PTHR43798:SF33">
    <property type="entry name" value="HYDROLASE, PUTATIVE (AFU_ORTHOLOGUE AFUA_2G14860)-RELATED"/>
    <property type="match status" value="1"/>
</dbReference>
<protein>
    <submittedName>
        <fullName evidence="2">3-oxoadipate enol-lactonase</fullName>
    </submittedName>
</protein>
<dbReference type="RefSeq" id="WP_344720232.1">
    <property type="nucleotide sequence ID" value="NZ_BAAAYG010000005.1"/>
</dbReference>
<dbReference type="Proteomes" id="UP001501736">
    <property type="component" value="Unassembled WGS sequence"/>
</dbReference>
<dbReference type="InterPro" id="IPR050266">
    <property type="entry name" value="AB_hydrolase_sf"/>
</dbReference>
<feature type="domain" description="AB hydrolase-1" evidence="1">
    <location>
        <begin position="9"/>
        <end position="208"/>
    </location>
</feature>
<accession>A0ABP6RER9</accession>
<dbReference type="InterPro" id="IPR029058">
    <property type="entry name" value="AB_hydrolase_fold"/>
</dbReference>
<dbReference type="SUPFAM" id="SSF53474">
    <property type="entry name" value="alpha/beta-Hydrolases"/>
    <property type="match status" value="1"/>
</dbReference>
<evidence type="ECO:0000313" key="2">
    <source>
        <dbReference type="EMBL" id="GAA3285100.1"/>
    </source>
</evidence>
<evidence type="ECO:0000259" key="1">
    <source>
        <dbReference type="Pfam" id="PF12697"/>
    </source>
</evidence>
<dbReference type="Gene3D" id="3.40.50.1820">
    <property type="entry name" value="alpha/beta hydrolase"/>
    <property type="match status" value="1"/>
</dbReference>
<gene>
    <name evidence="2" type="primary">pcaD_2</name>
    <name evidence="2" type="ORF">GCM10020260_16990</name>
</gene>
<keyword evidence="3" id="KW-1185">Reference proteome</keyword>
<reference evidence="3" key="1">
    <citation type="journal article" date="2019" name="Int. J. Syst. Evol. Microbiol.">
        <title>The Global Catalogue of Microorganisms (GCM) 10K type strain sequencing project: providing services to taxonomists for standard genome sequencing and annotation.</title>
        <authorList>
            <consortium name="The Broad Institute Genomics Platform"/>
            <consortium name="The Broad Institute Genome Sequencing Center for Infectious Disease"/>
            <person name="Wu L."/>
            <person name="Ma J."/>
        </authorList>
    </citation>
    <scope>NUCLEOTIDE SEQUENCE [LARGE SCALE GENOMIC DNA]</scope>
    <source>
        <strain evidence="3">JCM 11483</strain>
    </source>
</reference>